<gene>
    <name evidence="2" type="ORF">ACFQ3F_02625</name>
</gene>
<dbReference type="InterPro" id="IPR036866">
    <property type="entry name" value="RibonucZ/Hydroxyglut_hydro"/>
</dbReference>
<dbReference type="Gene3D" id="3.60.15.10">
    <property type="entry name" value="Ribonuclease Z/Hydroxyacylglutathione hydrolase-like"/>
    <property type="match status" value="1"/>
</dbReference>
<organism evidence="2 3">
    <name type="scientific">Nocardioides ginsengisoli</name>
    <dbReference type="NCBI Taxonomy" id="363868"/>
    <lineage>
        <taxon>Bacteria</taxon>
        <taxon>Bacillati</taxon>
        <taxon>Actinomycetota</taxon>
        <taxon>Actinomycetes</taxon>
        <taxon>Propionibacteriales</taxon>
        <taxon>Nocardioidaceae</taxon>
        <taxon>Nocardioides</taxon>
    </lineage>
</organism>
<sequence length="285" mass="31054">MPHDEQQHEDARRLADGVWWLGGCLRATAASGPVHYHVSTYLVVGETHAVLIDSGDPAHEAAVLRGVAEVLGERQLDYVLPTHPEIPHAGNIPALVAAYPGLRIVGDVRDYHLYWPHLADRLEPLAPGDVLDIGGRSIEVHAAHIRDLHNTLWAFDTGSRMLFVSDGFAFIHEFDEGLDDDEPIHREGQCRLTSRELGDAVTVEAAAYGAGRSLYWTRFVDVSAAFEVIERLLDERDVRLIGPAHGAVIDDVAQGLRVALGAHRKVFGESSGLMAPLKEGVGRGA</sequence>
<feature type="domain" description="Metallo-beta-lactamase" evidence="1">
    <location>
        <begin position="37"/>
        <end position="212"/>
    </location>
</feature>
<dbReference type="RefSeq" id="WP_367918878.1">
    <property type="nucleotide sequence ID" value="NZ_BAABAC010000016.1"/>
</dbReference>
<evidence type="ECO:0000313" key="3">
    <source>
        <dbReference type="Proteomes" id="UP001597229"/>
    </source>
</evidence>
<dbReference type="InterPro" id="IPR001279">
    <property type="entry name" value="Metallo-B-lactamas"/>
</dbReference>
<name>A0ABW3VWI4_9ACTN</name>
<comment type="caution">
    <text evidence="2">The sequence shown here is derived from an EMBL/GenBank/DDBJ whole genome shotgun (WGS) entry which is preliminary data.</text>
</comment>
<dbReference type="EMBL" id="JBHTLX010000005">
    <property type="protein sequence ID" value="MFD1246674.1"/>
    <property type="molecule type" value="Genomic_DNA"/>
</dbReference>
<dbReference type="PANTHER" id="PTHR43717">
    <property type="entry name" value="ANAEROBIC NITRIC OXIDE REDUCTASE FLAVORUBREDOXIN"/>
    <property type="match status" value="1"/>
</dbReference>
<keyword evidence="3" id="KW-1185">Reference proteome</keyword>
<dbReference type="SMART" id="SM00849">
    <property type="entry name" value="Lactamase_B"/>
    <property type="match status" value="1"/>
</dbReference>
<evidence type="ECO:0000259" key="1">
    <source>
        <dbReference type="SMART" id="SM00849"/>
    </source>
</evidence>
<dbReference type="Pfam" id="PF00753">
    <property type="entry name" value="Lactamase_B"/>
    <property type="match status" value="1"/>
</dbReference>
<evidence type="ECO:0000313" key="2">
    <source>
        <dbReference type="EMBL" id="MFD1246674.1"/>
    </source>
</evidence>
<accession>A0ABW3VWI4</accession>
<reference evidence="3" key="1">
    <citation type="journal article" date="2019" name="Int. J. Syst. Evol. Microbiol.">
        <title>The Global Catalogue of Microorganisms (GCM) 10K type strain sequencing project: providing services to taxonomists for standard genome sequencing and annotation.</title>
        <authorList>
            <consortium name="The Broad Institute Genomics Platform"/>
            <consortium name="The Broad Institute Genome Sequencing Center for Infectious Disease"/>
            <person name="Wu L."/>
            <person name="Ma J."/>
        </authorList>
    </citation>
    <scope>NUCLEOTIDE SEQUENCE [LARGE SCALE GENOMIC DNA]</scope>
    <source>
        <strain evidence="3">CCUG 52478</strain>
    </source>
</reference>
<dbReference type="Proteomes" id="UP001597229">
    <property type="component" value="Unassembled WGS sequence"/>
</dbReference>
<dbReference type="SUPFAM" id="SSF56281">
    <property type="entry name" value="Metallo-hydrolase/oxidoreductase"/>
    <property type="match status" value="1"/>
</dbReference>
<dbReference type="PANTHER" id="PTHR43717:SF1">
    <property type="entry name" value="ANAEROBIC NITRIC OXIDE REDUCTASE FLAVORUBREDOXIN"/>
    <property type="match status" value="1"/>
</dbReference>
<protein>
    <submittedName>
        <fullName evidence="2">MBL fold metallo-hydrolase</fullName>
    </submittedName>
</protein>
<proteinExistence type="predicted"/>